<name>A0AAE1U110_9EUCA</name>
<evidence type="ECO:0000313" key="2">
    <source>
        <dbReference type="EMBL" id="KAK4306078.1"/>
    </source>
</evidence>
<dbReference type="Proteomes" id="UP001292094">
    <property type="component" value="Unassembled WGS sequence"/>
</dbReference>
<keyword evidence="3" id="KW-1185">Reference proteome</keyword>
<evidence type="ECO:0000313" key="3">
    <source>
        <dbReference type="Proteomes" id="UP001292094"/>
    </source>
</evidence>
<feature type="region of interest" description="Disordered" evidence="1">
    <location>
        <begin position="52"/>
        <end position="85"/>
    </location>
</feature>
<dbReference type="EMBL" id="JAWZYT010002183">
    <property type="protein sequence ID" value="KAK4306078.1"/>
    <property type="molecule type" value="Genomic_DNA"/>
</dbReference>
<sequence>MFFEITVLGASEITVWTRVRFLSCVYPLVSQKVGFDRGFIWAVEALMDGEEASSSSSSSSGVGGSSSSGCHHHSSSFSSPNINVDTNSASRLQLFKVE</sequence>
<comment type="caution">
    <text evidence="2">The sequence shown here is derived from an EMBL/GenBank/DDBJ whole genome shotgun (WGS) entry which is preliminary data.</text>
</comment>
<accession>A0AAE1U110</accession>
<reference evidence="2" key="1">
    <citation type="submission" date="2023-11" db="EMBL/GenBank/DDBJ databases">
        <title>Genome assemblies of two species of porcelain crab, Petrolisthes cinctipes and Petrolisthes manimaculis (Anomura: Porcellanidae).</title>
        <authorList>
            <person name="Angst P."/>
        </authorList>
    </citation>
    <scope>NUCLEOTIDE SEQUENCE</scope>
    <source>
        <strain evidence="2">PB745_02</strain>
        <tissue evidence="2">Gill</tissue>
    </source>
</reference>
<proteinExistence type="predicted"/>
<feature type="compositionally biased region" description="Low complexity" evidence="1">
    <location>
        <begin position="67"/>
        <end position="79"/>
    </location>
</feature>
<gene>
    <name evidence="2" type="ORF">Pmani_022073</name>
</gene>
<evidence type="ECO:0000256" key="1">
    <source>
        <dbReference type="SAM" id="MobiDB-lite"/>
    </source>
</evidence>
<protein>
    <submittedName>
        <fullName evidence="2">Uncharacterized protein</fullName>
    </submittedName>
</protein>
<organism evidence="2 3">
    <name type="scientific">Petrolisthes manimaculis</name>
    <dbReference type="NCBI Taxonomy" id="1843537"/>
    <lineage>
        <taxon>Eukaryota</taxon>
        <taxon>Metazoa</taxon>
        <taxon>Ecdysozoa</taxon>
        <taxon>Arthropoda</taxon>
        <taxon>Crustacea</taxon>
        <taxon>Multicrustacea</taxon>
        <taxon>Malacostraca</taxon>
        <taxon>Eumalacostraca</taxon>
        <taxon>Eucarida</taxon>
        <taxon>Decapoda</taxon>
        <taxon>Pleocyemata</taxon>
        <taxon>Anomura</taxon>
        <taxon>Galatheoidea</taxon>
        <taxon>Porcellanidae</taxon>
        <taxon>Petrolisthes</taxon>
    </lineage>
</organism>
<dbReference type="AlphaFoldDB" id="A0AAE1U110"/>